<dbReference type="InterPro" id="IPR022751">
    <property type="entry name" value="Alpha_mannosyltransferase"/>
</dbReference>
<evidence type="ECO:0000313" key="13">
    <source>
        <dbReference type="EMBL" id="CAH2355659.1"/>
    </source>
</evidence>
<evidence type="ECO:0000256" key="2">
    <source>
        <dbReference type="ARBA" id="ARBA00004922"/>
    </source>
</evidence>
<feature type="transmembrane region" description="Helical" evidence="12">
    <location>
        <begin position="20"/>
        <end position="39"/>
    </location>
</feature>
<gene>
    <name evidence="13" type="ORF">CLIB1423_30S00892</name>
</gene>
<evidence type="ECO:0000256" key="9">
    <source>
        <dbReference type="ARBA" id="ARBA00023034"/>
    </source>
</evidence>
<evidence type="ECO:0000256" key="7">
    <source>
        <dbReference type="ARBA" id="ARBA00022968"/>
    </source>
</evidence>
<dbReference type="AlphaFoldDB" id="A0A9P0W012"/>
<dbReference type="Pfam" id="PF11051">
    <property type="entry name" value="Mannosyl_trans3"/>
    <property type="match status" value="1"/>
</dbReference>
<comment type="similarity">
    <text evidence="3">Belongs to the MNN1/MNT family.</text>
</comment>
<dbReference type="Proteomes" id="UP000837801">
    <property type="component" value="Unassembled WGS sequence"/>
</dbReference>
<evidence type="ECO:0000256" key="12">
    <source>
        <dbReference type="SAM" id="Phobius"/>
    </source>
</evidence>
<dbReference type="SUPFAM" id="SSF53448">
    <property type="entry name" value="Nucleotide-diphospho-sugar transferases"/>
    <property type="match status" value="1"/>
</dbReference>
<dbReference type="PANTHER" id="PTHR31392">
    <property type="entry name" value="ALPHA-1,3-MANNOSYLTRANSFERASE MNN1-RELATED"/>
    <property type="match status" value="1"/>
</dbReference>
<keyword evidence="6 12" id="KW-0812">Transmembrane</keyword>
<evidence type="ECO:0000256" key="8">
    <source>
        <dbReference type="ARBA" id="ARBA00022989"/>
    </source>
</evidence>
<dbReference type="OrthoDB" id="430354at2759"/>
<organism evidence="13 14">
    <name type="scientific">[Candida] railenensis</name>
    <dbReference type="NCBI Taxonomy" id="45579"/>
    <lineage>
        <taxon>Eukaryota</taxon>
        <taxon>Fungi</taxon>
        <taxon>Dikarya</taxon>
        <taxon>Ascomycota</taxon>
        <taxon>Saccharomycotina</taxon>
        <taxon>Pichiomycetes</taxon>
        <taxon>Debaryomycetaceae</taxon>
        <taxon>Kurtzmaniella</taxon>
    </lineage>
</organism>
<keyword evidence="5" id="KW-0808">Transferase</keyword>
<keyword evidence="11" id="KW-0325">Glycoprotein</keyword>
<keyword evidence="10 12" id="KW-0472">Membrane</keyword>
<evidence type="ECO:0000256" key="5">
    <source>
        <dbReference type="ARBA" id="ARBA00022679"/>
    </source>
</evidence>
<protein>
    <submittedName>
        <fullName evidence="13">Alpha-1,3-mannosyltransferase Mnn1p</fullName>
    </submittedName>
</protein>
<comment type="caution">
    <text evidence="13">The sequence shown here is derived from an EMBL/GenBank/DDBJ whole genome shotgun (WGS) entry which is preliminary data.</text>
</comment>
<reference evidence="13" key="1">
    <citation type="submission" date="2022-03" db="EMBL/GenBank/DDBJ databases">
        <authorList>
            <person name="Legras J.-L."/>
            <person name="Devillers H."/>
            <person name="Grondin C."/>
        </authorList>
    </citation>
    <scope>NUCLEOTIDE SEQUENCE</scope>
    <source>
        <strain evidence="13">CLIB 1423</strain>
    </source>
</reference>
<keyword evidence="14" id="KW-1185">Reference proteome</keyword>
<keyword evidence="9" id="KW-0333">Golgi apparatus</keyword>
<comment type="subcellular location">
    <subcellularLocation>
        <location evidence="1">Golgi apparatus membrane</location>
        <topology evidence="1">Single-pass type II membrane protein</topology>
    </subcellularLocation>
</comment>
<name>A0A9P0W012_9ASCO</name>
<evidence type="ECO:0000256" key="4">
    <source>
        <dbReference type="ARBA" id="ARBA00022676"/>
    </source>
</evidence>
<sequence length="804" mass="93045">MAKIVEIVAFLSRPRRKTLIFLLVVIWLAISSLLYHNYYDRSNAYLEGSIYEGQDTKNPVGGGPSRAELEQQKIAKTKETIANNISFQMLQKQSNTKDIRNIEAHSSIYDIIFANHDVNSVLAHLSFEQRCDLYFTNLYTSDTNWYLNPDEHLPLENRDEFKYADYKRKKTGELKEEIAKDKDIEKDDVKEDQEFEDKMKEKYLEFWRKTQRTEQKVVDYVSHLRIFNKCYVTRDNVIESDSTTKFIKKQQSFISALSEASPGANGENILTPFTQSEAERRLNTDSFRTCSQIEGRLYPWLSMQYPTYERWTKEVFYSPPKISKFVKDSVVHEPSNVAAHNGKGKGKKVRSKLTGKKNDCFVSNFKNSLNGKGIVLSIADQHVDDTVRQILLLRALNNKYPIQIVYNGGLSEDSKHRIVEAAREAFSSLPDSFKTVEKYFPSDYLDPKDHGLPKQEVWFVNVANVVPDKYKGKFGGFGNKFLAALFNSFEEYMLVDADTVMVQNPDFFFKLKNYKELGAYFYKDRAAPHFRPLADSTFFKKITPGLIDSVMFDIPSISKKSFDYEFFHGMFYYMESGLVMINRNLHFNSIMMMVQMNFFQTVSGRVYGDKEIFFLAFLTAGEENFYFNDYFAAAIGEETPMDERVDDKNPKTLLSKEICAAHPGHISAEDGKSLVWFNSGFRFCGQAFKVNYEKEFKEGRRYKSFADQKQMETFYKNPATLRHAIVPPFKNKLETLADNVAGEPKEAWHMDTGYCNSYLWCAYDRIGGQTDKGDDSTQKGTFIEFDQKSVDLFSYYGDIWVGKE</sequence>
<keyword evidence="8 12" id="KW-1133">Transmembrane helix</keyword>
<evidence type="ECO:0000256" key="11">
    <source>
        <dbReference type="ARBA" id="ARBA00023180"/>
    </source>
</evidence>
<keyword evidence="7" id="KW-0735">Signal-anchor</keyword>
<evidence type="ECO:0000313" key="14">
    <source>
        <dbReference type="Proteomes" id="UP000837801"/>
    </source>
</evidence>
<dbReference type="PANTHER" id="PTHR31392:SF1">
    <property type="entry name" value="ALPHA-1,3-MANNOSYLTRANSFERASE MNN1-RELATED"/>
    <property type="match status" value="1"/>
</dbReference>
<dbReference type="GO" id="GO:0046354">
    <property type="term" value="P:mannan biosynthetic process"/>
    <property type="evidence" value="ECO:0007669"/>
    <property type="project" value="UniProtKB-ARBA"/>
</dbReference>
<dbReference type="GO" id="GO:0000033">
    <property type="term" value="F:alpha-1,3-mannosyltransferase activity"/>
    <property type="evidence" value="ECO:0007669"/>
    <property type="project" value="TreeGrafter"/>
</dbReference>
<evidence type="ECO:0000256" key="6">
    <source>
        <dbReference type="ARBA" id="ARBA00022692"/>
    </source>
</evidence>
<dbReference type="GO" id="GO:0000139">
    <property type="term" value="C:Golgi membrane"/>
    <property type="evidence" value="ECO:0007669"/>
    <property type="project" value="UniProtKB-SubCell"/>
</dbReference>
<dbReference type="GO" id="GO:0006493">
    <property type="term" value="P:protein O-linked glycosylation"/>
    <property type="evidence" value="ECO:0007669"/>
    <property type="project" value="TreeGrafter"/>
</dbReference>
<dbReference type="InterPro" id="IPR029044">
    <property type="entry name" value="Nucleotide-diphossugar_trans"/>
</dbReference>
<comment type="pathway">
    <text evidence="2">Protein modification; protein glycosylation.</text>
</comment>
<evidence type="ECO:0000256" key="10">
    <source>
        <dbReference type="ARBA" id="ARBA00023136"/>
    </source>
</evidence>
<accession>A0A9P0W012</accession>
<keyword evidence="4" id="KW-0328">Glycosyltransferase</keyword>
<proteinExistence type="inferred from homology"/>
<evidence type="ECO:0000256" key="1">
    <source>
        <dbReference type="ARBA" id="ARBA00004323"/>
    </source>
</evidence>
<dbReference type="EMBL" id="CAKXYY010000030">
    <property type="protein sequence ID" value="CAH2355659.1"/>
    <property type="molecule type" value="Genomic_DNA"/>
</dbReference>
<evidence type="ECO:0000256" key="3">
    <source>
        <dbReference type="ARBA" id="ARBA00009105"/>
    </source>
</evidence>